<dbReference type="AlphaFoldDB" id="A0A2X4H5G2"/>
<reference evidence="3 4" key="1">
    <citation type="submission" date="2018-06" db="EMBL/GenBank/DDBJ databases">
        <authorList>
            <consortium name="Pathogen Informatics"/>
            <person name="Doyle S."/>
        </authorList>
    </citation>
    <scope>NUCLEOTIDE SEQUENCE [LARGE SCALE GENOMIC DNA]</scope>
    <source>
        <strain evidence="3 4">NCTC2665</strain>
    </source>
</reference>
<evidence type="ECO:0000259" key="2">
    <source>
        <dbReference type="PROSITE" id="PS51704"/>
    </source>
</evidence>
<evidence type="ECO:0000313" key="3">
    <source>
        <dbReference type="EMBL" id="SQG48342.1"/>
    </source>
</evidence>
<dbReference type="PROSITE" id="PS51704">
    <property type="entry name" value="GP_PDE"/>
    <property type="match status" value="1"/>
</dbReference>
<feature type="domain" description="GP-PDE" evidence="2">
    <location>
        <begin position="54"/>
        <end position="300"/>
    </location>
</feature>
<dbReference type="InterPro" id="IPR017946">
    <property type="entry name" value="PLC-like_Pdiesterase_TIM-brl"/>
</dbReference>
<accession>A0A2X4H5G2</accession>
<sequence>MRADLTLIPTSRVPGCGSGHPTARPRYGDPVRPTSPRPAPAYLTDSVPARRGHPLGFAHRGAAVDRENSLAAFVDAHAAGFTYLELDVRTTADGELLVFHDDTLDRVSTGRGRLRDHTWERLADVTVGGEPLLRFTELLTALPEARLNVDLKDRASAPALARILAEHGAWDRVLVASFHDSRRRLFRRALARLGHPERAYGPERVATSGGAAAIAALVTLGPLGLTRWLRRYALDVDCVQVPVRHGRVPVATADFVRRCHAAGLPVHVWVVDEPAEIERLLDLGVDGVMTDRADVLAEVYARRGFWPQR</sequence>
<dbReference type="InterPro" id="IPR030395">
    <property type="entry name" value="GP_PDE_dom"/>
</dbReference>
<dbReference type="Gene3D" id="3.20.20.190">
    <property type="entry name" value="Phosphatidylinositol (PI) phosphodiesterase"/>
    <property type="match status" value="1"/>
</dbReference>
<gene>
    <name evidence="3" type="primary">ugpQ</name>
    <name evidence="3" type="ORF">NCTC2665_01120</name>
</gene>
<feature type="region of interest" description="Disordered" evidence="1">
    <location>
        <begin position="1"/>
        <end position="40"/>
    </location>
</feature>
<evidence type="ECO:0000256" key="1">
    <source>
        <dbReference type="SAM" id="MobiDB-lite"/>
    </source>
</evidence>
<dbReference type="Pfam" id="PF03009">
    <property type="entry name" value="GDPD"/>
    <property type="match status" value="1"/>
</dbReference>
<dbReference type="GO" id="GO:0006629">
    <property type="term" value="P:lipid metabolic process"/>
    <property type="evidence" value="ECO:0007669"/>
    <property type="project" value="InterPro"/>
</dbReference>
<protein>
    <submittedName>
        <fullName evidence="3">Glycerophosphoryl diester phosphodiesterase</fullName>
        <ecNumber evidence="3">3.1.4.46</ecNumber>
    </submittedName>
</protein>
<dbReference type="PANTHER" id="PTHR43805">
    <property type="entry name" value="GLYCEROPHOSPHORYL DIESTER PHOSPHODIESTERASE"/>
    <property type="match status" value="1"/>
</dbReference>
<name>A0A2X4H5G2_MICLC</name>
<organism evidence="3 4">
    <name type="scientific">Micrococcus luteus (strain ATCC 4698 / DSM 20030 / JCM 1464 / CCM 169 / CCUG 5858 / IAM 1056 / NBRC 3333 / NCIMB 9278 / NCTC 2665 / VKM Ac-2230)</name>
    <name type="common">Micrococcus lysodeikticus</name>
    <dbReference type="NCBI Taxonomy" id="465515"/>
    <lineage>
        <taxon>Bacteria</taxon>
        <taxon>Bacillati</taxon>
        <taxon>Actinomycetota</taxon>
        <taxon>Actinomycetes</taxon>
        <taxon>Micrococcales</taxon>
        <taxon>Micrococcaceae</taxon>
        <taxon>Micrococcus</taxon>
    </lineage>
</organism>
<keyword evidence="3" id="KW-0378">Hydrolase</keyword>
<dbReference type="SUPFAM" id="SSF51695">
    <property type="entry name" value="PLC-like phosphodiesterases"/>
    <property type="match status" value="1"/>
</dbReference>
<dbReference type="EC" id="3.1.4.46" evidence="3"/>
<dbReference type="Proteomes" id="UP000248985">
    <property type="component" value="Chromosome 1"/>
</dbReference>
<dbReference type="CDD" id="cd08561">
    <property type="entry name" value="GDPD_cytoplasmic_ScUgpQ2_like"/>
    <property type="match status" value="1"/>
</dbReference>
<dbReference type="GO" id="GO:0008889">
    <property type="term" value="F:glycerophosphodiester phosphodiesterase activity"/>
    <property type="evidence" value="ECO:0007669"/>
    <property type="project" value="UniProtKB-EC"/>
</dbReference>
<evidence type="ECO:0000313" key="4">
    <source>
        <dbReference type="Proteomes" id="UP000248985"/>
    </source>
</evidence>
<proteinExistence type="predicted"/>
<dbReference type="EMBL" id="LS483396">
    <property type="protein sequence ID" value="SQG48342.1"/>
    <property type="molecule type" value="Genomic_DNA"/>
</dbReference>
<dbReference type="PANTHER" id="PTHR43805:SF1">
    <property type="entry name" value="GP-PDE DOMAIN-CONTAINING PROTEIN"/>
    <property type="match status" value="1"/>
</dbReference>